<dbReference type="EMBL" id="JBHUPA010000039">
    <property type="protein sequence ID" value="MFD2965722.1"/>
    <property type="molecule type" value="Genomic_DNA"/>
</dbReference>
<comment type="caution">
    <text evidence="1">The sequence shown here is derived from an EMBL/GenBank/DDBJ whole genome shotgun (WGS) entry which is preliminary data.</text>
</comment>
<evidence type="ECO:0000313" key="1">
    <source>
        <dbReference type="EMBL" id="MFD2965722.1"/>
    </source>
</evidence>
<gene>
    <name evidence="1" type="ORF">ACFS6J_28230</name>
</gene>
<evidence type="ECO:0000313" key="2">
    <source>
        <dbReference type="Proteomes" id="UP001597560"/>
    </source>
</evidence>
<dbReference type="RefSeq" id="WP_377613623.1">
    <property type="nucleotide sequence ID" value="NZ_JBHUPA010000039.1"/>
</dbReference>
<organism evidence="1 2">
    <name type="scientific">Olivibacter jilunii</name>
    <dbReference type="NCBI Taxonomy" id="985016"/>
    <lineage>
        <taxon>Bacteria</taxon>
        <taxon>Pseudomonadati</taxon>
        <taxon>Bacteroidota</taxon>
        <taxon>Sphingobacteriia</taxon>
        <taxon>Sphingobacteriales</taxon>
        <taxon>Sphingobacteriaceae</taxon>
        <taxon>Olivibacter</taxon>
    </lineage>
</organism>
<proteinExistence type="predicted"/>
<sequence>MKPIIFLLGVSLHFGIILWNNFQHSYYAYYRTRQEEPRALTEIVHIGQHVFEHSILRVYAKLTGNDMPYGFFAPNIGSQYVTEFRLYNNRDSLRFTLGNPKLKNRESLNRYSSFTRLFEPLLKEADRSDKHTNLEPAYSRAVAGSMARYLGKSDPNISQVKVSIYLYQEHDSLAQDAYFLIFQRTINL</sequence>
<protein>
    <submittedName>
        <fullName evidence="1">Uncharacterized protein</fullName>
    </submittedName>
</protein>
<reference evidence="2" key="1">
    <citation type="journal article" date="2019" name="Int. J. Syst. Evol. Microbiol.">
        <title>The Global Catalogue of Microorganisms (GCM) 10K type strain sequencing project: providing services to taxonomists for standard genome sequencing and annotation.</title>
        <authorList>
            <consortium name="The Broad Institute Genomics Platform"/>
            <consortium name="The Broad Institute Genome Sequencing Center for Infectious Disease"/>
            <person name="Wu L."/>
            <person name="Ma J."/>
        </authorList>
    </citation>
    <scope>NUCLEOTIDE SEQUENCE [LARGE SCALE GENOMIC DNA]</scope>
    <source>
        <strain evidence="2">KCTC 23098</strain>
    </source>
</reference>
<name>A0ABW6B8K4_9SPHI</name>
<keyword evidence="2" id="KW-1185">Reference proteome</keyword>
<dbReference type="Proteomes" id="UP001597560">
    <property type="component" value="Unassembled WGS sequence"/>
</dbReference>
<accession>A0ABW6B8K4</accession>